<comment type="caution">
    <text evidence="2">The sequence shown here is derived from an EMBL/GenBank/DDBJ whole genome shotgun (WGS) entry which is preliminary data.</text>
</comment>
<feature type="region of interest" description="Disordered" evidence="1">
    <location>
        <begin position="24"/>
        <end position="65"/>
    </location>
</feature>
<organism evidence="2 3">
    <name type="scientific">Solanum commersonii</name>
    <name type="common">Commerson's wild potato</name>
    <name type="synonym">Commerson's nightshade</name>
    <dbReference type="NCBI Taxonomy" id="4109"/>
    <lineage>
        <taxon>Eukaryota</taxon>
        <taxon>Viridiplantae</taxon>
        <taxon>Streptophyta</taxon>
        <taxon>Embryophyta</taxon>
        <taxon>Tracheophyta</taxon>
        <taxon>Spermatophyta</taxon>
        <taxon>Magnoliopsida</taxon>
        <taxon>eudicotyledons</taxon>
        <taxon>Gunneridae</taxon>
        <taxon>Pentapetalae</taxon>
        <taxon>asterids</taxon>
        <taxon>lamiids</taxon>
        <taxon>Solanales</taxon>
        <taxon>Solanaceae</taxon>
        <taxon>Solanoideae</taxon>
        <taxon>Solaneae</taxon>
        <taxon>Solanum</taxon>
    </lineage>
</organism>
<evidence type="ECO:0000256" key="1">
    <source>
        <dbReference type="SAM" id="MobiDB-lite"/>
    </source>
</evidence>
<feature type="compositionally biased region" description="Basic and acidic residues" evidence="1">
    <location>
        <begin position="25"/>
        <end position="51"/>
    </location>
</feature>
<keyword evidence="3" id="KW-1185">Reference proteome</keyword>
<dbReference type="AlphaFoldDB" id="A0A9J5WZ81"/>
<name>A0A9J5WZ81_SOLCO</name>
<accession>A0A9J5WZ81</accession>
<proteinExistence type="predicted"/>
<evidence type="ECO:0000313" key="2">
    <source>
        <dbReference type="EMBL" id="KAG5580294.1"/>
    </source>
</evidence>
<dbReference type="Proteomes" id="UP000824120">
    <property type="component" value="Chromosome 10"/>
</dbReference>
<dbReference type="EMBL" id="JACXVP010000010">
    <property type="protein sequence ID" value="KAG5580294.1"/>
    <property type="molecule type" value="Genomic_DNA"/>
</dbReference>
<dbReference type="OrthoDB" id="1321199at2759"/>
<sequence>MKKREKSRDKFFTQMWKMVKGLRNVLKENKQCPNSRREKDGDEPATWRDDSGADNSEATDTDEDD</sequence>
<gene>
    <name evidence="2" type="ORF">H5410_050921</name>
</gene>
<reference evidence="2 3" key="1">
    <citation type="submission" date="2020-09" db="EMBL/GenBank/DDBJ databases">
        <title>De no assembly of potato wild relative species, Solanum commersonii.</title>
        <authorList>
            <person name="Cho K."/>
        </authorList>
    </citation>
    <scope>NUCLEOTIDE SEQUENCE [LARGE SCALE GENOMIC DNA]</scope>
    <source>
        <strain evidence="2">LZ3.2</strain>
        <tissue evidence="2">Leaf</tissue>
    </source>
</reference>
<evidence type="ECO:0000313" key="3">
    <source>
        <dbReference type="Proteomes" id="UP000824120"/>
    </source>
</evidence>
<protein>
    <submittedName>
        <fullName evidence="2">Uncharacterized protein</fullName>
    </submittedName>
</protein>